<dbReference type="Pfam" id="PF01535">
    <property type="entry name" value="PPR"/>
    <property type="match status" value="1"/>
</dbReference>
<organism evidence="3 4">
    <name type="scientific">Setaria viridis</name>
    <name type="common">Green bristlegrass</name>
    <name type="synonym">Setaria italica subsp. viridis</name>
    <dbReference type="NCBI Taxonomy" id="4556"/>
    <lineage>
        <taxon>Eukaryota</taxon>
        <taxon>Viridiplantae</taxon>
        <taxon>Streptophyta</taxon>
        <taxon>Embryophyta</taxon>
        <taxon>Tracheophyta</taxon>
        <taxon>Spermatophyta</taxon>
        <taxon>Magnoliopsida</taxon>
        <taxon>Liliopsida</taxon>
        <taxon>Poales</taxon>
        <taxon>Poaceae</taxon>
        <taxon>PACMAD clade</taxon>
        <taxon>Panicoideae</taxon>
        <taxon>Panicodae</taxon>
        <taxon>Paniceae</taxon>
        <taxon>Cenchrinae</taxon>
        <taxon>Setaria</taxon>
    </lineage>
</organism>
<dbReference type="InterPro" id="IPR002885">
    <property type="entry name" value="PPR_rpt"/>
</dbReference>
<dbReference type="Gramene" id="TKW00295">
    <property type="protein sequence ID" value="TKW00295"/>
    <property type="gene ID" value="SEVIR_8G099900v2"/>
</dbReference>
<protein>
    <recommendedName>
        <fullName evidence="5">Pentatricopeptide repeat-containing protein</fullName>
    </recommendedName>
</protein>
<proteinExistence type="predicted"/>
<sequence length="200" mass="21525">MPPPAASRPSAGARQAERFLRACSFTRRPWSVDGGCLPESGRHPGHRPRPALLPLRGAPSRMPGARCNALAFHARVQRPPGGVSTVASLQLLARLLAAEHRPGSEPLDMYAKAGMLDDGMTLRVFDEMPERDSVCCMVTGYARAGRPAEALDLCRRGQVEAMNIENDLHAVPSVRNVCAKEGDLMKGMGDPCQDGVVPCF</sequence>
<keyword evidence="1" id="KW-0677">Repeat</keyword>
<dbReference type="Gene3D" id="1.25.40.10">
    <property type="entry name" value="Tetratricopeptide repeat domain"/>
    <property type="match status" value="1"/>
</dbReference>
<evidence type="ECO:0000256" key="1">
    <source>
        <dbReference type="ARBA" id="ARBA00022737"/>
    </source>
</evidence>
<dbReference type="EMBL" id="CM016559">
    <property type="protein sequence ID" value="TKW00295.1"/>
    <property type="molecule type" value="Genomic_DNA"/>
</dbReference>
<keyword evidence="4" id="KW-1185">Reference proteome</keyword>
<evidence type="ECO:0000256" key="2">
    <source>
        <dbReference type="ARBA" id="ARBA00022946"/>
    </source>
</evidence>
<gene>
    <name evidence="3" type="ORF">SEVIR_8G099900v2</name>
</gene>
<evidence type="ECO:0000313" key="3">
    <source>
        <dbReference type="EMBL" id="TKW00295.1"/>
    </source>
</evidence>
<accession>A0A4U6THF7</accession>
<dbReference type="InterPro" id="IPR011990">
    <property type="entry name" value="TPR-like_helical_dom_sf"/>
</dbReference>
<reference evidence="3" key="1">
    <citation type="submission" date="2019-03" db="EMBL/GenBank/DDBJ databases">
        <title>WGS assembly of Setaria viridis.</title>
        <authorList>
            <person name="Huang P."/>
            <person name="Jenkins J."/>
            <person name="Grimwood J."/>
            <person name="Barry K."/>
            <person name="Healey A."/>
            <person name="Mamidi S."/>
            <person name="Sreedasyam A."/>
            <person name="Shu S."/>
            <person name="Feldman M."/>
            <person name="Wu J."/>
            <person name="Yu Y."/>
            <person name="Chen C."/>
            <person name="Johnson J."/>
            <person name="Rokhsar D."/>
            <person name="Baxter I."/>
            <person name="Schmutz J."/>
            <person name="Brutnell T."/>
            <person name="Kellogg E."/>
        </authorList>
    </citation>
    <scope>NUCLEOTIDE SEQUENCE [LARGE SCALE GENOMIC DNA]</scope>
</reference>
<evidence type="ECO:0000313" key="4">
    <source>
        <dbReference type="Proteomes" id="UP000298652"/>
    </source>
</evidence>
<dbReference type="AlphaFoldDB" id="A0A4U6THF7"/>
<evidence type="ECO:0008006" key="5">
    <source>
        <dbReference type="Google" id="ProtNLM"/>
    </source>
</evidence>
<dbReference type="Proteomes" id="UP000298652">
    <property type="component" value="Chromosome 8"/>
</dbReference>
<keyword evidence="2" id="KW-0809">Transit peptide</keyword>
<name>A0A4U6THF7_SETVI</name>